<name>A0ABR8UDB1_9BACL</name>
<comment type="caution">
    <text evidence="1">The sequence shown here is derived from an EMBL/GenBank/DDBJ whole genome shotgun (WGS) entry which is preliminary data.</text>
</comment>
<dbReference type="Proteomes" id="UP000626786">
    <property type="component" value="Unassembled WGS sequence"/>
</dbReference>
<evidence type="ECO:0000313" key="1">
    <source>
        <dbReference type="EMBL" id="MBD7986001.1"/>
    </source>
</evidence>
<accession>A0ABR8UDB1</accession>
<reference evidence="1 2" key="1">
    <citation type="submission" date="2020-08" db="EMBL/GenBank/DDBJ databases">
        <title>A Genomic Blueprint of the Chicken Gut Microbiome.</title>
        <authorList>
            <person name="Gilroy R."/>
            <person name="Ravi A."/>
            <person name="Getino M."/>
            <person name="Pursley I."/>
            <person name="Horton D.L."/>
            <person name="Alikhan N.-F."/>
            <person name="Baker D."/>
            <person name="Gharbi K."/>
            <person name="Hall N."/>
            <person name="Watson M."/>
            <person name="Adriaenssens E.M."/>
            <person name="Foster-Nyarko E."/>
            <person name="Jarju S."/>
            <person name="Secka A."/>
            <person name="Antonio M."/>
            <person name="Oren A."/>
            <person name="Chaudhuri R."/>
            <person name="La Ragione R.M."/>
            <person name="Hildebrand F."/>
            <person name="Pallen M.J."/>
        </authorList>
    </citation>
    <scope>NUCLEOTIDE SEQUENCE [LARGE SCALE GENOMIC DNA]</scope>
    <source>
        <strain evidence="1 2">Sa2YVA2</strain>
    </source>
</reference>
<keyword evidence="2" id="KW-1185">Reference proteome</keyword>
<evidence type="ECO:0008006" key="3">
    <source>
        <dbReference type="Google" id="ProtNLM"/>
    </source>
</evidence>
<dbReference type="EMBL" id="JACSQN010000019">
    <property type="protein sequence ID" value="MBD7986001.1"/>
    <property type="molecule type" value="Genomic_DNA"/>
</dbReference>
<gene>
    <name evidence="1" type="ORF">H9649_15625</name>
</gene>
<protein>
    <recommendedName>
        <fullName evidence="3">Lipoprotein</fullName>
    </recommendedName>
</protein>
<evidence type="ECO:0000313" key="2">
    <source>
        <dbReference type="Proteomes" id="UP000626786"/>
    </source>
</evidence>
<proteinExistence type="predicted"/>
<dbReference type="PROSITE" id="PS51257">
    <property type="entry name" value="PROKAR_LIPOPROTEIN"/>
    <property type="match status" value="1"/>
</dbReference>
<sequence length="121" mass="13427">MLNKVPSLIGLLFLSIVLIGCNGIQGNPTPKDFLTADDADIFLFKDVVYSNSEHVEWVTESDYTRGEEMAEITKQASSAWWFTNGTANKLPVGTRIFYTDSGFVIAIVDEKEIPYVAMIEG</sequence>
<organism evidence="1 2">
    <name type="scientific">Sporosarcina quadrami</name>
    <dbReference type="NCBI Taxonomy" id="2762234"/>
    <lineage>
        <taxon>Bacteria</taxon>
        <taxon>Bacillati</taxon>
        <taxon>Bacillota</taxon>
        <taxon>Bacilli</taxon>
        <taxon>Bacillales</taxon>
        <taxon>Caryophanaceae</taxon>
        <taxon>Sporosarcina</taxon>
    </lineage>
</organism>
<dbReference type="RefSeq" id="WP_191695827.1">
    <property type="nucleotide sequence ID" value="NZ_JACSQN010000019.1"/>
</dbReference>